<evidence type="ECO:0000256" key="3">
    <source>
        <dbReference type="ARBA" id="ARBA00022679"/>
    </source>
</evidence>
<dbReference type="InterPro" id="IPR039528">
    <property type="entry name" value="DPM1-like"/>
</dbReference>
<gene>
    <name evidence="5" type="ORF">ACFPJ4_14380</name>
</gene>
<reference evidence="6" key="1">
    <citation type="journal article" date="2019" name="Int. J. Syst. Evol. Microbiol.">
        <title>The Global Catalogue of Microorganisms (GCM) 10K type strain sequencing project: providing services to taxonomists for standard genome sequencing and annotation.</title>
        <authorList>
            <consortium name="The Broad Institute Genomics Platform"/>
            <consortium name="The Broad Institute Genome Sequencing Center for Infectious Disease"/>
            <person name="Wu L."/>
            <person name="Ma J."/>
        </authorList>
    </citation>
    <scope>NUCLEOTIDE SEQUENCE [LARGE SCALE GENOMIC DNA]</scope>
    <source>
        <strain evidence="6">CGMCC 4.6997</strain>
    </source>
</reference>
<dbReference type="SUPFAM" id="SSF53448">
    <property type="entry name" value="Nucleotide-diphospho-sugar transferases"/>
    <property type="match status" value="1"/>
</dbReference>
<evidence type="ECO:0000313" key="5">
    <source>
        <dbReference type="EMBL" id="MFC5503432.1"/>
    </source>
</evidence>
<dbReference type="RefSeq" id="WP_386741143.1">
    <property type="nucleotide sequence ID" value="NZ_JBHSMG010000005.1"/>
</dbReference>
<organism evidence="5 6">
    <name type="scientific">Lysinimonas soli</name>
    <dbReference type="NCBI Taxonomy" id="1074233"/>
    <lineage>
        <taxon>Bacteria</taxon>
        <taxon>Bacillati</taxon>
        <taxon>Actinomycetota</taxon>
        <taxon>Actinomycetes</taxon>
        <taxon>Micrococcales</taxon>
        <taxon>Microbacteriaceae</taxon>
        <taxon>Lysinimonas</taxon>
    </lineage>
</organism>
<dbReference type="InterPro" id="IPR001173">
    <property type="entry name" value="Glyco_trans_2-like"/>
</dbReference>
<dbReference type="EMBL" id="JBHSMG010000005">
    <property type="protein sequence ID" value="MFC5503432.1"/>
    <property type="molecule type" value="Genomic_DNA"/>
</dbReference>
<sequence>MSSAHPVPVSMEHAVVIVPTYNEAENIERAIAAIRSASPDIHILIVDDSSPDGTGQIVDRLAQGDARLSVLHHGDRGGLGAAYLAGFERALDDGYTVLIEMDADGSHPAAALPAMVSRLDDPDHADLVIGSRWITGGGFVDWPASRRVLSRAGNAYTRLALGIQVRDATAGFRAYRAAALRTLDLDGVESRGYCFQIDMTRRVLDAGYVVAEVPIVFRDRRHGASKMSTAIVAEAMLRVTVWGLARRFGRRTGRRPALTRPADPVE</sequence>
<proteinExistence type="inferred from homology"/>
<dbReference type="Gene3D" id="3.90.550.10">
    <property type="entry name" value="Spore Coat Polysaccharide Biosynthesis Protein SpsA, Chain A"/>
    <property type="match status" value="1"/>
</dbReference>
<protein>
    <submittedName>
        <fullName evidence="5">Polyprenol monophosphomannose synthase</fullName>
    </submittedName>
</protein>
<dbReference type="PANTHER" id="PTHR43398">
    <property type="entry name" value="DOLICHOL-PHOSPHATE MANNOSYLTRANSFERASE SUBUNIT 1"/>
    <property type="match status" value="1"/>
</dbReference>
<name>A0ABW0NVY7_9MICO</name>
<evidence type="ECO:0000259" key="4">
    <source>
        <dbReference type="Pfam" id="PF00535"/>
    </source>
</evidence>
<evidence type="ECO:0000313" key="6">
    <source>
        <dbReference type="Proteomes" id="UP001596039"/>
    </source>
</evidence>
<dbReference type="Pfam" id="PF00535">
    <property type="entry name" value="Glycos_transf_2"/>
    <property type="match status" value="1"/>
</dbReference>
<comment type="similarity">
    <text evidence="1">Belongs to the glycosyltransferase 2 family.</text>
</comment>
<dbReference type="InterPro" id="IPR029044">
    <property type="entry name" value="Nucleotide-diphossugar_trans"/>
</dbReference>
<feature type="domain" description="Glycosyltransferase 2-like" evidence="4">
    <location>
        <begin position="16"/>
        <end position="182"/>
    </location>
</feature>
<comment type="caution">
    <text evidence="5">The sequence shown here is derived from an EMBL/GenBank/DDBJ whole genome shotgun (WGS) entry which is preliminary data.</text>
</comment>
<evidence type="ECO:0000256" key="1">
    <source>
        <dbReference type="ARBA" id="ARBA00006739"/>
    </source>
</evidence>
<dbReference type="Proteomes" id="UP001596039">
    <property type="component" value="Unassembled WGS sequence"/>
</dbReference>
<keyword evidence="6" id="KW-1185">Reference proteome</keyword>
<accession>A0ABW0NVY7</accession>
<keyword evidence="2" id="KW-0328">Glycosyltransferase</keyword>
<keyword evidence="3" id="KW-0808">Transferase</keyword>
<dbReference type="CDD" id="cd06442">
    <property type="entry name" value="DPM1_like"/>
    <property type="match status" value="1"/>
</dbReference>
<evidence type="ECO:0000256" key="2">
    <source>
        <dbReference type="ARBA" id="ARBA00022676"/>
    </source>
</evidence>
<dbReference type="PANTHER" id="PTHR43398:SF1">
    <property type="entry name" value="DOLICHOL-PHOSPHATE MANNOSYLTRANSFERASE SUBUNIT 1"/>
    <property type="match status" value="1"/>
</dbReference>